<keyword evidence="1" id="KW-0472">Membrane</keyword>
<comment type="caution">
    <text evidence="2">The sequence shown here is derived from an EMBL/GenBank/DDBJ whole genome shotgun (WGS) entry which is preliminary data.</text>
</comment>
<dbReference type="Proteomes" id="UP001157017">
    <property type="component" value="Unassembled WGS sequence"/>
</dbReference>
<feature type="transmembrane region" description="Helical" evidence="1">
    <location>
        <begin position="66"/>
        <end position="87"/>
    </location>
</feature>
<gene>
    <name evidence="2" type="ORF">GCM10025868_00530</name>
</gene>
<organism evidence="2 3">
    <name type="scientific">Angustibacter aerolatus</name>
    <dbReference type="NCBI Taxonomy" id="1162965"/>
    <lineage>
        <taxon>Bacteria</taxon>
        <taxon>Bacillati</taxon>
        <taxon>Actinomycetota</taxon>
        <taxon>Actinomycetes</taxon>
        <taxon>Kineosporiales</taxon>
        <taxon>Kineosporiaceae</taxon>
    </lineage>
</organism>
<sequence length="132" mass="13420">MVLTSETVIPAWSVVLVPDVFEALPGPVVVSVGPVVRVSVVLVVLDVVVWLAVVGLVVVDVVSVGPVVVLVVLDVVVWLAVVGLVVVDVVDVGDVEVVLVGDVVVEVVDVVGDGVAQSSLPACPMEPLSKCG</sequence>
<keyword evidence="1" id="KW-1133">Transmembrane helix</keyword>
<keyword evidence="1" id="KW-0812">Transmembrane</keyword>
<keyword evidence="3" id="KW-1185">Reference proteome</keyword>
<evidence type="ECO:0008006" key="4">
    <source>
        <dbReference type="Google" id="ProtNLM"/>
    </source>
</evidence>
<dbReference type="EMBL" id="BSUZ01000001">
    <property type="protein sequence ID" value="GMA84803.1"/>
    <property type="molecule type" value="Genomic_DNA"/>
</dbReference>
<proteinExistence type="predicted"/>
<evidence type="ECO:0000313" key="2">
    <source>
        <dbReference type="EMBL" id="GMA84803.1"/>
    </source>
</evidence>
<reference evidence="3" key="1">
    <citation type="journal article" date="2019" name="Int. J. Syst. Evol. Microbiol.">
        <title>The Global Catalogue of Microorganisms (GCM) 10K type strain sequencing project: providing services to taxonomists for standard genome sequencing and annotation.</title>
        <authorList>
            <consortium name="The Broad Institute Genomics Platform"/>
            <consortium name="The Broad Institute Genome Sequencing Center for Infectious Disease"/>
            <person name="Wu L."/>
            <person name="Ma J."/>
        </authorList>
    </citation>
    <scope>NUCLEOTIDE SEQUENCE [LARGE SCALE GENOMIC DNA]</scope>
    <source>
        <strain evidence="3">NBRC 108730</strain>
    </source>
</reference>
<evidence type="ECO:0000256" key="1">
    <source>
        <dbReference type="SAM" id="Phobius"/>
    </source>
</evidence>
<protein>
    <recommendedName>
        <fullName evidence="4">ABC transmembrane type-1 domain-containing protein</fullName>
    </recommendedName>
</protein>
<feature type="transmembrane region" description="Helical" evidence="1">
    <location>
        <begin position="35"/>
        <end position="59"/>
    </location>
</feature>
<evidence type="ECO:0000313" key="3">
    <source>
        <dbReference type="Proteomes" id="UP001157017"/>
    </source>
</evidence>
<name>A0ABQ6J9I0_9ACTN</name>
<accession>A0ABQ6J9I0</accession>